<evidence type="ECO:0000313" key="1">
    <source>
        <dbReference type="EMBL" id="KEF38765.1"/>
    </source>
</evidence>
<dbReference type="EMBL" id="JJRY01000006">
    <property type="protein sequence ID" value="KEF38765.1"/>
    <property type="molecule type" value="Genomic_DNA"/>
</dbReference>
<organism evidence="1 2">
    <name type="scientific">Schinkia azotoformans MEV2011</name>
    <dbReference type="NCBI Taxonomy" id="1348973"/>
    <lineage>
        <taxon>Bacteria</taxon>
        <taxon>Bacillati</taxon>
        <taxon>Bacillota</taxon>
        <taxon>Bacilli</taxon>
        <taxon>Bacillales</taxon>
        <taxon>Bacillaceae</taxon>
        <taxon>Calidifontibacillus/Schinkia group</taxon>
        <taxon>Schinkia</taxon>
    </lineage>
</organism>
<dbReference type="Proteomes" id="UP000027936">
    <property type="component" value="Unassembled WGS sequence"/>
</dbReference>
<dbReference type="AlphaFoldDB" id="A0A072NZU6"/>
<comment type="caution">
    <text evidence="1">The sequence shown here is derived from an EMBL/GenBank/DDBJ whole genome shotgun (WGS) entry which is preliminary data.</text>
</comment>
<evidence type="ECO:0000313" key="2">
    <source>
        <dbReference type="Proteomes" id="UP000027936"/>
    </source>
</evidence>
<name>A0A072NZU6_SCHAZ</name>
<sequence>MAEDTRRKSMYIVEIGHLPPDFTLKQKEGIELIKP</sequence>
<gene>
    <name evidence="1" type="ORF">M670_01979</name>
</gene>
<protein>
    <submittedName>
        <fullName evidence="1">Uncharacterized protein</fullName>
    </submittedName>
</protein>
<accession>A0A072NZU6</accession>
<proteinExistence type="predicted"/>
<reference evidence="1 2" key="1">
    <citation type="submission" date="2014-04" db="EMBL/GenBank/DDBJ databases">
        <title>Draft genome sequence of Bacillus azotoformans MEV2011, a (co-) denitrifying strain unable to grow in the presence of oxygen.</title>
        <authorList>
            <person name="Nielsen M."/>
            <person name="Schreiber L."/>
            <person name="Finster K."/>
            <person name="Schramm A."/>
        </authorList>
    </citation>
    <scope>NUCLEOTIDE SEQUENCE [LARGE SCALE GENOMIC DNA]</scope>
    <source>
        <strain evidence="1 2">MEV2011</strain>
    </source>
</reference>